<gene>
    <name evidence="2" type="ordered locus">ZPR_3962</name>
</gene>
<dbReference type="EMBL" id="CP001650">
    <property type="protein sequence ID" value="ADF54266.1"/>
    <property type="molecule type" value="Genomic_DNA"/>
</dbReference>
<keyword evidence="1" id="KW-0812">Transmembrane</keyword>
<dbReference type="RefSeq" id="WP_013073350.1">
    <property type="nucleotide sequence ID" value="NC_014041.1"/>
</dbReference>
<feature type="transmembrane region" description="Helical" evidence="1">
    <location>
        <begin position="193"/>
        <end position="216"/>
    </location>
</feature>
<name>D5B9F3_ZUNPS</name>
<keyword evidence="1" id="KW-1133">Transmembrane helix</keyword>
<feature type="transmembrane region" description="Helical" evidence="1">
    <location>
        <begin position="110"/>
        <end position="128"/>
    </location>
</feature>
<feature type="transmembrane region" description="Helical" evidence="1">
    <location>
        <begin position="22"/>
        <end position="40"/>
    </location>
</feature>
<keyword evidence="1" id="KW-0472">Membrane</keyword>
<keyword evidence="3" id="KW-1185">Reference proteome</keyword>
<feature type="transmembrane region" description="Helical" evidence="1">
    <location>
        <begin position="165"/>
        <end position="187"/>
    </location>
</feature>
<feature type="transmembrane region" description="Helical" evidence="1">
    <location>
        <begin position="134"/>
        <end position="153"/>
    </location>
</feature>
<dbReference type="STRING" id="655815.ZPR_3962"/>
<dbReference type="OrthoDB" id="7275411at2"/>
<sequence length="220" mass="23484">MIALFFIGLSQGVESVVASTSVVPLAFAANGPFMLVYAALSKKGLWLSMGAALLVWFGISYLIILLDFNNFSWGLGICIVVLIVSTILFEKTFSALSVVGQKTEYKGLNLLARALFAGIIIGAAVLASKFLSPLFGGILASFPAVFVSTLIILHKSRGAKIAIGLAKALLISGFINVMSYIIAIRLLYTSVGIYWGTLVGLLISLATAYVTHQFILKKLK</sequence>
<dbReference type="HOGENOM" id="CLU_1255572_0_0_10"/>
<accession>D5B9F3</accession>
<feature type="transmembrane region" description="Helical" evidence="1">
    <location>
        <begin position="45"/>
        <end position="65"/>
    </location>
</feature>
<proteinExistence type="predicted"/>
<feature type="transmembrane region" description="Helical" evidence="1">
    <location>
        <begin position="71"/>
        <end position="89"/>
    </location>
</feature>
<protein>
    <submittedName>
        <fullName evidence="2">Uncharacterized protein</fullName>
    </submittedName>
</protein>
<organism evidence="2 3">
    <name type="scientific">Zunongwangia profunda (strain DSM 18752 / CCTCC AB 206139 / SM-A87)</name>
    <name type="common">Wangia profunda</name>
    <dbReference type="NCBI Taxonomy" id="655815"/>
    <lineage>
        <taxon>Bacteria</taxon>
        <taxon>Pseudomonadati</taxon>
        <taxon>Bacteroidota</taxon>
        <taxon>Flavobacteriia</taxon>
        <taxon>Flavobacteriales</taxon>
        <taxon>Flavobacteriaceae</taxon>
        <taxon>Zunongwangia</taxon>
    </lineage>
</organism>
<evidence type="ECO:0000313" key="2">
    <source>
        <dbReference type="EMBL" id="ADF54266.1"/>
    </source>
</evidence>
<evidence type="ECO:0000313" key="3">
    <source>
        <dbReference type="Proteomes" id="UP000001654"/>
    </source>
</evidence>
<dbReference type="AlphaFoldDB" id="D5B9F3"/>
<dbReference type="Proteomes" id="UP000001654">
    <property type="component" value="Chromosome"/>
</dbReference>
<reference evidence="2 3" key="1">
    <citation type="journal article" date="2010" name="BMC Genomics">
        <title>The complete genome of Zunongwangia profunda SM-A87 reveals its adaptation to the deep-sea environment and ecological role in sedimentary organic nitrogen degradation.</title>
        <authorList>
            <person name="Qin Q.L."/>
            <person name="Zhang X.Y."/>
            <person name="Wang X.M."/>
            <person name="Liu G.M."/>
            <person name="Chen X.L."/>
            <person name="Xie B.B."/>
            <person name="Dang H.Y."/>
            <person name="Zhou B.C."/>
            <person name="Yu J."/>
            <person name="Zhang Y.Z."/>
        </authorList>
    </citation>
    <scope>NUCLEOTIDE SEQUENCE [LARGE SCALE GENOMIC DNA]</scope>
    <source>
        <strain evidence="3">DSM 18752 / CCTCC AB 206139 / SM-A87</strain>
    </source>
</reference>
<evidence type="ECO:0000256" key="1">
    <source>
        <dbReference type="SAM" id="Phobius"/>
    </source>
</evidence>
<dbReference type="KEGG" id="zpr:ZPR_3962"/>